<name>U9UTC3_RHIID</name>
<reference evidence="1" key="1">
    <citation type="submission" date="2013-07" db="EMBL/GenBank/DDBJ databases">
        <title>The genome of an arbuscular mycorrhizal fungus provides insights into the evolution of the oldest plant symbiosis.</title>
        <authorList>
            <consortium name="DOE Joint Genome Institute"/>
            <person name="Tisserant E."/>
            <person name="Malbreil M."/>
            <person name="Kuo A."/>
            <person name="Kohler A."/>
            <person name="Symeonidi A."/>
            <person name="Balestrini R."/>
            <person name="Charron P."/>
            <person name="Duensing N."/>
            <person name="Frei-dit-Frey N."/>
            <person name="Gianinazzi-Pearson V."/>
            <person name="Gilbert B."/>
            <person name="Handa Y."/>
            <person name="Hijri M."/>
            <person name="Kaul R."/>
            <person name="Kawaguchi M."/>
            <person name="Krajinski F."/>
            <person name="Lammers P."/>
            <person name="Lapierre D."/>
            <person name="Masclaux F.G."/>
            <person name="Murat C."/>
            <person name="Morin E."/>
            <person name="Ndikumana S."/>
            <person name="Pagni M."/>
            <person name="Petitpierre D."/>
            <person name="Requena N."/>
            <person name="Rosikiewicz P."/>
            <person name="Riley R."/>
            <person name="Saito K."/>
            <person name="San Clemente H."/>
            <person name="Shapiro H."/>
            <person name="van Tuinen D."/>
            <person name="Becard G."/>
            <person name="Bonfante P."/>
            <person name="Paszkowski U."/>
            <person name="Shachar-Hill Y."/>
            <person name="Young J.P."/>
            <person name="Sanders I.R."/>
            <person name="Henrissat B."/>
            <person name="Rensing S.A."/>
            <person name="Grigoriev I.V."/>
            <person name="Corradi N."/>
            <person name="Roux C."/>
            <person name="Martin F."/>
        </authorList>
    </citation>
    <scope>NUCLEOTIDE SEQUENCE</scope>
    <source>
        <strain evidence="1">DAOM 197198</strain>
    </source>
</reference>
<dbReference type="HOGENOM" id="CLU_1587363_0_0_1"/>
<evidence type="ECO:0000313" key="1">
    <source>
        <dbReference type="EMBL" id="ESA18851.1"/>
    </source>
</evidence>
<dbReference type="EMBL" id="KE392255">
    <property type="protein sequence ID" value="ESA18851.1"/>
    <property type="molecule type" value="Genomic_DNA"/>
</dbReference>
<protein>
    <submittedName>
        <fullName evidence="1">Uncharacterized protein</fullName>
    </submittedName>
</protein>
<sequence length="168" mass="19635">MLNKYSTETLEAAAITSNLGNSARRENDTQFEFSGGLFKNLLVSKNDDKGKHYFKLTLHGLWSLEISVMYAVCNNIYADIKAKMENCIIQLLHPLESNKDDEKYYMIMIMKMSRHLFTEAEWKELTEEVLRIGLRFQLFRKHNESNVIVLNTESGYEVDKETQLDQRL</sequence>
<proteinExistence type="predicted"/>
<dbReference type="AlphaFoldDB" id="U9UTC3"/>
<accession>U9UTC3</accession>
<organism evidence="1">
    <name type="scientific">Rhizophagus irregularis (strain DAOM 181602 / DAOM 197198 / MUCL 43194)</name>
    <name type="common">Arbuscular mycorrhizal fungus</name>
    <name type="synonym">Glomus intraradices</name>
    <dbReference type="NCBI Taxonomy" id="747089"/>
    <lineage>
        <taxon>Eukaryota</taxon>
        <taxon>Fungi</taxon>
        <taxon>Fungi incertae sedis</taxon>
        <taxon>Mucoromycota</taxon>
        <taxon>Glomeromycotina</taxon>
        <taxon>Glomeromycetes</taxon>
        <taxon>Glomerales</taxon>
        <taxon>Glomeraceae</taxon>
        <taxon>Rhizophagus</taxon>
    </lineage>
</organism>
<gene>
    <name evidence="1" type="ORF">GLOINDRAFT_93173</name>
</gene>